<evidence type="ECO:0008006" key="3">
    <source>
        <dbReference type="Google" id="ProtNLM"/>
    </source>
</evidence>
<dbReference type="AlphaFoldDB" id="A0A2V4P3V0"/>
<organism evidence="1 2">
    <name type="scientific">Streptomyces tateyamensis</name>
    <dbReference type="NCBI Taxonomy" id="565073"/>
    <lineage>
        <taxon>Bacteria</taxon>
        <taxon>Bacillati</taxon>
        <taxon>Actinomycetota</taxon>
        <taxon>Actinomycetes</taxon>
        <taxon>Kitasatosporales</taxon>
        <taxon>Streptomycetaceae</taxon>
        <taxon>Streptomyces</taxon>
    </lineage>
</organism>
<keyword evidence="2" id="KW-1185">Reference proteome</keyword>
<dbReference type="OrthoDB" id="3748241at2"/>
<gene>
    <name evidence="1" type="ORF">C7C46_18660</name>
</gene>
<comment type="caution">
    <text evidence="1">The sequence shown here is derived from an EMBL/GenBank/DDBJ whole genome shotgun (WGS) entry which is preliminary data.</text>
</comment>
<name>A0A2V4P3V0_9ACTN</name>
<accession>A0A2V4P3V0</accession>
<dbReference type="EMBL" id="PYBW01000061">
    <property type="protein sequence ID" value="PYC77480.1"/>
    <property type="molecule type" value="Genomic_DNA"/>
</dbReference>
<dbReference type="Proteomes" id="UP000248039">
    <property type="component" value="Unassembled WGS sequence"/>
</dbReference>
<dbReference type="Pfam" id="PF14029">
    <property type="entry name" value="DUF4244"/>
    <property type="match status" value="1"/>
</dbReference>
<dbReference type="InterPro" id="IPR025338">
    <property type="entry name" value="DUF4244"/>
</dbReference>
<evidence type="ECO:0000313" key="2">
    <source>
        <dbReference type="Proteomes" id="UP000248039"/>
    </source>
</evidence>
<protein>
    <recommendedName>
        <fullName evidence="3">DUF4244 domain-containing protein</fullName>
    </recommendedName>
</protein>
<evidence type="ECO:0000313" key="1">
    <source>
        <dbReference type="EMBL" id="PYC77480.1"/>
    </source>
</evidence>
<proteinExistence type="predicted"/>
<sequence length="143" mass="14562">MKQSSNSIAPIVSFAPLRAHSPLARGGGALPGAALGVASVTPLPGARAPEPGAAPLACILGALHPPRRSRRRGRRALWRGFRRLCGWPGRRFAGAADAGMSTAEYAVGTVAACGFAALLYKVVTGGSVTGALTDLLDRALHAV</sequence>
<reference evidence="1 2" key="1">
    <citation type="submission" date="2018-03" db="EMBL/GenBank/DDBJ databases">
        <title>Bioinformatic expansion and discovery of thiopeptide antibiotics.</title>
        <authorList>
            <person name="Schwalen C.J."/>
            <person name="Hudson G.A."/>
            <person name="Mitchell D.A."/>
        </authorList>
    </citation>
    <scope>NUCLEOTIDE SEQUENCE [LARGE SCALE GENOMIC DNA]</scope>
    <source>
        <strain evidence="1 2">ATCC 21389</strain>
    </source>
</reference>